<dbReference type="SUPFAM" id="SSF48726">
    <property type="entry name" value="Immunoglobulin"/>
    <property type="match status" value="1"/>
</dbReference>
<accession>A0ABK0LCG6</accession>
<protein>
    <recommendedName>
        <fullName evidence="4">Ig-like domain-containing protein</fullName>
    </recommendedName>
</protein>
<evidence type="ECO:0000256" key="1">
    <source>
        <dbReference type="ARBA" id="ARBA00022859"/>
    </source>
</evidence>
<reference evidence="5" key="2">
    <citation type="submission" date="2025-08" db="UniProtKB">
        <authorList>
            <consortium name="Ensembl"/>
        </authorList>
    </citation>
    <scope>IDENTIFICATION</scope>
    <source>
        <strain evidence="5">Brown Norway</strain>
    </source>
</reference>
<dbReference type="Ensembl" id="ENSRNOT00000131262.1">
    <property type="protein sequence ID" value="ENSRNOP00000108402.1"/>
    <property type="gene ID" value="ENSRNOG00000089212.1"/>
</dbReference>
<dbReference type="SMART" id="SM00409">
    <property type="entry name" value="IG"/>
    <property type="match status" value="1"/>
</dbReference>
<dbReference type="InterPro" id="IPR013106">
    <property type="entry name" value="Ig_V-set"/>
</dbReference>
<dbReference type="PANTHER" id="PTHR23266">
    <property type="entry name" value="IMMUNOGLOBULIN HEAVY CHAIN"/>
    <property type="match status" value="1"/>
</dbReference>
<dbReference type="PROSITE" id="PS50835">
    <property type="entry name" value="IG_LIKE"/>
    <property type="match status" value="1"/>
</dbReference>
<evidence type="ECO:0000256" key="2">
    <source>
        <dbReference type="ARBA" id="ARBA00023130"/>
    </source>
</evidence>
<feature type="domain" description="Ig-like" evidence="4">
    <location>
        <begin position="1"/>
        <end position="95"/>
    </location>
</feature>
<dbReference type="Gene3D" id="2.60.40.10">
    <property type="entry name" value="Immunoglobulins"/>
    <property type="match status" value="1"/>
</dbReference>
<keyword evidence="1" id="KW-0391">Immunity</keyword>
<reference evidence="5" key="1">
    <citation type="submission" date="2024-01" db="EMBL/GenBank/DDBJ databases">
        <title>GRCr8: a new rat reference genome assembly contstructed from accurate long reads and long range scaffolding.</title>
        <authorList>
            <person name="Doris P.A."/>
            <person name="Kalbfleisch T."/>
            <person name="Li K."/>
            <person name="Howe K."/>
            <person name="Wood J."/>
        </authorList>
    </citation>
    <scope>NUCLEOTIDE SEQUENCE [LARGE SCALE GENOMIC DNA]</scope>
    <source>
        <strain evidence="5">Brown Norway</strain>
    </source>
</reference>
<dbReference type="GeneTree" id="ENSGT01030000234536"/>
<keyword evidence="6" id="KW-1185">Reference proteome</keyword>
<evidence type="ECO:0007829" key="7">
    <source>
        <dbReference type="PeptideAtlas" id="A0ABK0LCG6"/>
    </source>
</evidence>
<keyword evidence="2" id="KW-1064">Adaptive immunity</keyword>
<name>A0ABK0LCG6_RAT</name>
<dbReference type="InterPro" id="IPR003599">
    <property type="entry name" value="Ig_sub"/>
</dbReference>
<dbReference type="Proteomes" id="UP000002494">
    <property type="component" value="Chromosome 6"/>
</dbReference>
<dbReference type="InterPro" id="IPR013783">
    <property type="entry name" value="Ig-like_fold"/>
</dbReference>
<sequence length="116" mass="12991">QVQLMESGPGLVQPSETLSLTCTVSGFSLTSYNVHWVRQPPGKGLEWMGVMWSGGSTDYNSALKSRLSISRDTSKNQVFLKMNSLQSEDTTTYYCARDTVREVQCELAQKLPYRDS</sequence>
<dbReference type="InterPro" id="IPR036179">
    <property type="entry name" value="Ig-like_dom_sf"/>
</dbReference>
<dbReference type="InterPro" id="IPR050199">
    <property type="entry name" value="IgHV"/>
</dbReference>
<organism evidence="5 6">
    <name type="scientific">Rattus norvegicus</name>
    <name type="common">Rat</name>
    <dbReference type="NCBI Taxonomy" id="10116"/>
    <lineage>
        <taxon>Eukaryota</taxon>
        <taxon>Metazoa</taxon>
        <taxon>Chordata</taxon>
        <taxon>Craniata</taxon>
        <taxon>Vertebrata</taxon>
        <taxon>Euteleostomi</taxon>
        <taxon>Mammalia</taxon>
        <taxon>Eutheria</taxon>
        <taxon>Euarchontoglires</taxon>
        <taxon>Glires</taxon>
        <taxon>Rodentia</taxon>
        <taxon>Myomorpha</taxon>
        <taxon>Muroidea</taxon>
        <taxon>Muridae</taxon>
        <taxon>Murinae</taxon>
        <taxon>Rattus</taxon>
    </lineage>
</organism>
<reference evidence="5" key="3">
    <citation type="submission" date="2025-09" db="UniProtKB">
        <authorList>
            <consortium name="Ensembl"/>
        </authorList>
    </citation>
    <scope>IDENTIFICATION</scope>
    <source>
        <strain evidence="5">Brown Norway</strain>
    </source>
</reference>
<dbReference type="Pfam" id="PF07686">
    <property type="entry name" value="V-set"/>
    <property type="match status" value="1"/>
</dbReference>
<evidence type="ECO:0000259" key="4">
    <source>
        <dbReference type="PROSITE" id="PS50835"/>
    </source>
</evidence>
<evidence type="ECO:0000256" key="3">
    <source>
        <dbReference type="ARBA" id="ARBA00043265"/>
    </source>
</evidence>
<dbReference type="SMART" id="SM00406">
    <property type="entry name" value="IGv"/>
    <property type="match status" value="1"/>
</dbReference>
<evidence type="ECO:0000313" key="6">
    <source>
        <dbReference type="Proteomes" id="UP000002494"/>
    </source>
</evidence>
<evidence type="ECO:0000313" key="5">
    <source>
        <dbReference type="Ensembl" id="ENSRNOP00000108402.1"/>
    </source>
</evidence>
<proteinExistence type="evidence at protein level"/>
<keyword evidence="7" id="KW-1267">Proteomics identification</keyword>
<dbReference type="InterPro" id="IPR007110">
    <property type="entry name" value="Ig-like_dom"/>
</dbReference>
<keyword evidence="3" id="KW-1280">Immunoglobulin</keyword>